<evidence type="ECO:0000259" key="9">
    <source>
        <dbReference type="PROSITE" id="PS51851"/>
    </source>
</evidence>
<evidence type="ECO:0000256" key="6">
    <source>
        <dbReference type="ARBA" id="ARBA00023304"/>
    </source>
</evidence>
<comment type="caution">
    <text evidence="7">Lacks conserved residue(s) required for the propagation of feature annotation.</text>
</comment>
<dbReference type="AlphaFoldDB" id="D9PYY3"/>
<evidence type="ECO:0000256" key="3">
    <source>
        <dbReference type="ARBA" id="ARBA00010318"/>
    </source>
</evidence>
<dbReference type="GO" id="GO:0016853">
    <property type="term" value="F:isomerase activity"/>
    <property type="evidence" value="ECO:0007669"/>
    <property type="project" value="UniProtKB-KW"/>
</dbReference>
<dbReference type="UniPathway" id="UPA00047">
    <property type="reaction ID" value="UER00056"/>
</dbReference>
<dbReference type="PANTHER" id="PTHR21371:SF1">
    <property type="entry name" value="KETOL-ACID REDUCTOISOMERASE, MITOCHONDRIAL"/>
    <property type="match status" value="1"/>
</dbReference>
<dbReference type="KEGG" id="asc:ASAC_1365"/>
<dbReference type="PROSITE" id="PS51850">
    <property type="entry name" value="KARI_N"/>
    <property type="match status" value="1"/>
</dbReference>
<dbReference type="Gene3D" id="6.10.240.10">
    <property type="match status" value="1"/>
</dbReference>
<dbReference type="Pfam" id="PF07991">
    <property type="entry name" value="KARI_N"/>
    <property type="match status" value="1"/>
</dbReference>
<dbReference type="InterPro" id="IPR008927">
    <property type="entry name" value="6-PGluconate_DH-like_C_sf"/>
</dbReference>
<dbReference type="Pfam" id="PF01450">
    <property type="entry name" value="KARI_C"/>
    <property type="match status" value="1"/>
</dbReference>
<dbReference type="InterPro" id="IPR000506">
    <property type="entry name" value="KARI_C"/>
</dbReference>
<keyword evidence="4 7" id="KW-0028">Amino-acid biosynthesis</keyword>
<dbReference type="InParanoid" id="D9PYY3"/>
<dbReference type="SUPFAM" id="SSF48179">
    <property type="entry name" value="6-phosphogluconate dehydrogenase C-terminal domain-like"/>
    <property type="match status" value="1"/>
</dbReference>
<comment type="pathway">
    <text evidence="2">Amino-acid biosynthesis; L-isoleucine biosynthesis; L-isoleucine from 2-oxobutanoate: step 2/4.</text>
</comment>
<evidence type="ECO:0000256" key="4">
    <source>
        <dbReference type="ARBA" id="ARBA00022605"/>
    </source>
</evidence>
<dbReference type="EMBL" id="CP001742">
    <property type="protein sequence ID" value="ADL19770.1"/>
    <property type="molecule type" value="Genomic_DNA"/>
</dbReference>
<evidence type="ECO:0000256" key="1">
    <source>
        <dbReference type="ARBA" id="ARBA00004864"/>
    </source>
</evidence>
<evidence type="ECO:0000313" key="11">
    <source>
        <dbReference type="Proteomes" id="UP000000346"/>
    </source>
</evidence>
<dbReference type="FunCoup" id="D9PYY3">
    <property type="interactions" value="38"/>
</dbReference>
<dbReference type="UniPathway" id="UPA00049">
    <property type="reaction ID" value="UER00060"/>
</dbReference>
<protein>
    <submittedName>
        <fullName evidence="10">Putative ketol-acid reductoisomerase 2</fullName>
        <ecNumber evidence="10">1.1.1.86</ecNumber>
    </submittedName>
</protein>
<feature type="binding site" evidence="7">
    <location>
        <position position="188"/>
    </location>
    <ligand>
        <name>Mg(2+)</name>
        <dbReference type="ChEBI" id="CHEBI:18420"/>
        <label>1</label>
    </ligand>
</feature>
<feature type="domain" description="KARI C-terminal knotted" evidence="9">
    <location>
        <begin position="180"/>
        <end position="326"/>
    </location>
</feature>
<evidence type="ECO:0000313" key="10">
    <source>
        <dbReference type="EMBL" id="ADL19770.1"/>
    </source>
</evidence>
<dbReference type="PANTHER" id="PTHR21371">
    <property type="entry name" value="KETOL-ACID REDUCTOISOMERASE, MITOCHONDRIAL"/>
    <property type="match status" value="1"/>
</dbReference>
<name>D9PYY3_ACIS3</name>
<gene>
    <name evidence="10" type="ordered locus">ASAC_1365</name>
</gene>
<proteinExistence type="inferred from homology"/>
<feature type="binding site" evidence="7">
    <location>
        <position position="188"/>
    </location>
    <ligand>
        <name>Mg(2+)</name>
        <dbReference type="ChEBI" id="CHEBI:18420"/>
        <label>2</label>
    </ligand>
</feature>
<organism evidence="10 11">
    <name type="scientific">Acidilobus saccharovorans (strain DSM 16705 / JCM 18335 / VKM B-2471 / 345-15)</name>
    <dbReference type="NCBI Taxonomy" id="666510"/>
    <lineage>
        <taxon>Archaea</taxon>
        <taxon>Thermoproteota</taxon>
        <taxon>Thermoprotei</taxon>
        <taxon>Acidilobales</taxon>
        <taxon>Acidilobaceae</taxon>
        <taxon>Acidilobus</taxon>
    </lineage>
</organism>
<dbReference type="EC" id="1.1.1.86" evidence="10"/>
<dbReference type="GO" id="GO:0046872">
    <property type="term" value="F:metal ion binding"/>
    <property type="evidence" value="ECO:0007669"/>
    <property type="project" value="UniProtKB-UniRule"/>
</dbReference>
<keyword evidence="11" id="KW-1185">Reference proteome</keyword>
<reference evidence="10 11" key="1">
    <citation type="journal article" date="2010" name="Appl. Environ. Microbiol.">
        <title>The genome sequence of the crenarchaeon Acidilobus saccharovorans supports a new order, Acidilobales, and suggests an important ecological role in terrestrial acidic hot springs.</title>
        <authorList>
            <person name="Mardanov A.V."/>
            <person name="Svetlitchnyi V.A."/>
            <person name="Beletsky A.V."/>
            <person name="Prokofeva M.I."/>
            <person name="Bonch-Osmolovskaya E.A."/>
            <person name="Ravin N.V."/>
            <person name="Skryabin K.G."/>
        </authorList>
    </citation>
    <scope>NUCLEOTIDE SEQUENCE [LARGE SCALE GENOMIC DNA]</scope>
    <source>
        <strain evidence="11">DSM 16705 / JCM 18335 / VKM B-2471 / 345-15</strain>
    </source>
</reference>
<comment type="pathway">
    <text evidence="1">Amino-acid biosynthesis; L-valine biosynthesis; L-valine from pyruvate: step 2/4.</text>
</comment>
<keyword evidence="5 7" id="KW-0560">Oxidoreductase</keyword>
<dbReference type="GO" id="GO:0004455">
    <property type="term" value="F:ketol-acid reductoisomerase activity"/>
    <property type="evidence" value="ECO:0007669"/>
    <property type="project" value="UniProtKB-UniRule"/>
</dbReference>
<keyword evidence="7" id="KW-0460">Magnesium</keyword>
<dbReference type="GO" id="GO:0009097">
    <property type="term" value="P:isoleucine biosynthetic process"/>
    <property type="evidence" value="ECO:0007669"/>
    <property type="project" value="UniProtKB-UniRule"/>
</dbReference>
<dbReference type="STRING" id="666510.ASAC_1365"/>
<dbReference type="Proteomes" id="UP000000346">
    <property type="component" value="Chromosome"/>
</dbReference>
<keyword evidence="7" id="KW-0479">Metal-binding</keyword>
<feature type="domain" description="KARI N-terminal Rossmann" evidence="8">
    <location>
        <begin position="1"/>
        <end position="177"/>
    </location>
</feature>
<dbReference type="InterPro" id="IPR036291">
    <property type="entry name" value="NAD(P)-bd_dom_sf"/>
</dbReference>
<dbReference type="InterPro" id="IPR013023">
    <property type="entry name" value="KARI"/>
</dbReference>
<keyword evidence="10" id="KW-0413">Isomerase</keyword>
<evidence type="ECO:0000256" key="2">
    <source>
        <dbReference type="ARBA" id="ARBA00004885"/>
    </source>
</evidence>
<evidence type="ECO:0000256" key="5">
    <source>
        <dbReference type="ARBA" id="ARBA00023002"/>
    </source>
</evidence>
<evidence type="ECO:0000259" key="8">
    <source>
        <dbReference type="PROSITE" id="PS51850"/>
    </source>
</evidence>
<dbReference type="HOGENOM" id="CLU_033821_0_0_2"/>
<dbReference type="PROSITE" id="PS51851">
    <property type="entry name" value="KARI_C"/>
    <property type="match status" value="1"/>
</dbReference>
<dbReference type="InterPro" id="IPR013116">
    <property type="entry name" value="KARI_N"/>
</dbReference>
<accession>D9PYY3</accession>
<keyword evidence="6 7" id="KW-0100">Branched-chain amino acid biosynthesis</keyword>
<dbReference type="GO" id="GO:0009099">
    <property type="term" value="P:L-valine biosynthetic process"/>
    <property type="evidence" value="ECO:0007669"/>
    <property type="project" value="UniProtKB-UniRule"/>
</dbReference>
<sequence length="326" mass="35724">MVLSGDASLLKGKVIAVLGYGNQGEAQAKVLRDSGLEVIVGNVNDEYRRRAERDGFRVYDIPEAASRADIIMVLLPDEVQPLVFNDVVKAVGDRDAVIDFASGYNVAFGLIRPPDRYDVVMVAPRMIGAGILELHSKGMGYPVLIGVANDHSGRAWDYAVAIAAGIGAIGRPGGIGVKVTFKQEAFIDLLDEHTNWPLILASFMAFFDVATEKYGVPPEAVLLEMYASGEMAEVASRMASLGAFEQLRLHSTTSQYGQLSRAFKFYDMVRRVVEDEASQIWLGDFAREWTLEQLAGKPKFNALWDAARGSDMARGEDGLFRLLGRR</sequence>
<dbReference type="Gene3D" id="3.40.50.720">
    <property type="entry name" value="NAD(P)-binding Rossmann-like Domain"/>
    <property type="match status" value="1"/>
</dbReference>
<evidence type="ECO:0000256" key="7">
    <source>
        <dbReference type="PROSITE-ProRule" id="PRU01198"/>
    </source>
</evidence>
<feature type="binding site" evidence="7">
    <location>
        <position position="192"/>
    </location>
    <ligand>
        <name>Mg(2+)</name>
        <dbReference type="ChEBI" id="CHEBI:18420"/>
        <label>1</label>
    </ligand>
</feature>
<dbReference type="eggNOG" id="arCOG04465">
    <property type="taxonomic scope" value="Archaea"/>
</dbReference>
<comment type="similarity">
    <text evidence="3 7">Belongs to the ketol-acid reductoisomerase family.</text>
</comment>
<dbReference type="SUPFAM" id="SSF51735">
    <property type="entry name" value="NAD(P)-binding Rossmann-fold domains"/>
    <property type="match status" value="1"/>
</dbReference>